<feature type="transmembrane region" description="Helical" evidence="6">
    <location>
        <begin position="371"/>
        <end position="391"/>
    </location>
</feature>
<evidence type="ECO:0000313" key="7">
    <source>
        <dbReference type="EMBL" id="SEC41966.1"/>
    </source>
</evidence>
<dbReference type="STRING" id="156980.SAMN04489745_2823"/>
<sequence length="438" mass="44646">MNTRSRHSAAHPGAGAPGTVKLWHRASWGIADQVLNSAGNFAMGIVVARAVPLADFGAYALAFAGYSLALGISRSLSTEPYAVRYSAVDGEPARAAAGRSTGTALVLGTGLAALVAAATPFLDAGARALTLALAVSLPGLLLQDAWRQVFFSGARGASAFLNDLLWLLFMIPGFAGLLLSGSHSVAAYVLAWGLAGTAAAVCGLLQARLWPRPAKMPAWAREHRALWTRYLGENLAVNGAQQILFAAIAAVAGMAALGQLKLAMVALGPVFVLVQGVGVVAVPEAARALRAGRESVNRVRHGSSGLVAGGAAVWGLVLLLLPMTWTTALLGPHWPAAAVLVLPLVLVQVGNGLRTGDAVMLRAMGQAHRGFVTRALTSGLSTVAGLLGAVLAAADGAAWSMAVAAALSAWLWAVQYRRGCAEAASAALPGTVLMGKGA</sequence>
<evidence type="ECO:0000256" key="4">
    <source>
        <dbReference type="ARBA" id="ARBA00022989"/>
    </source>
</evidence>
<keyword evidence="3 6" id="KW-0812">Transmembrane</keyword>
<organism evidence="7 8">
    <name type="scientific">Arthrobacter woluwensis</name>
    <dbReference type="NCBI Taxonomy" id="156980"/>
    <lineage>
        <taxon>Bacteria</taxon>
        <taxon>Bacillati</taxon>
        <taxon>Actinomycetota</taxon>
        <taxon>Actinomycetes</taxon>
        <taxon>Micrococcales</taxon>
        <taxon>Micrococcaceae</taxon>
        <taxon>Arthrobacter</taxon>
    </lineage>
</organism>
<evidence type="ECO:0000313" key="8">
    <source>
        <dbReference type="Proteomes" id="UP000182652"/>
    </source>
</evidence>
<reference evidence="7 8" key="1">
    <citation type="submission" date="2016-10" db="EMBL/GenBank/DDBJ databases">
        <authorList>
            <person name="de Groot N.N."/>
        </authorList>
    </citation>
    <scope>NUCLEOTIDE SEQUENCE [LARGE SCALE GENOMIC DNA]</scope>
    <source>
        <strain evidence="7 8">DSM 10495</strain>
    </source>
</reference>
<feature type="transmembrane region" description="Helical" evidence="6">
    <location>
        <begin position="397"/>
        <end position="414"/>
    </location>
</feature>
<comment type="subcellular location">
    <subcellularLocation>
        <location evidence="1">Cell membrane</location>
        <topology evidence="1">Multi-pass membrane protein</topology>
    </subcellularLocation>
</comment>
<evidence type="ECO:0000256" key="2">
    <source>
        <dbReference type="ARBA" id="ARBA00022475"/>
    </source>
</evidence>
<proteinExistence type="predicted"/>
<dbReference type="PANTHER" id="PTHR30250:SF26">
    <property type="entry name" value="PSMA PROTEIN"/>
    <property type="match status" value="1"/>
</dbReference>
<evidence type="ECO:0000256" key="5">
    <source>
        <dbReference type="ARBA" id="ARBA00023136"/>
    </source>
</evidence>
<dbReference type="GO" id="GO:0005886">
    <property type="term" value="C:plasma membrane"/>
    <property type="evidence" value="ECO:0007669"/>
    <property type="project" value="UniProtKB-SubCell"/>
</dbReference>
<dbReference type="CDD" id="cd13126">
    <property type="entry name" value="MATE_like_11"/>
    <property type="match status" value="1"/>
</dbReference>
<feature type="transmembrane region" description="Helical" evidence="6">
    <location>
        <begin position="303"/>
        <end position="321"/>
    </location>
</feature>
<keyword evidence="4 6" id="KW-1133">Transmembrane helix</keyword>
<dbReference type="PANTHER" id="PTHR30250">
    <property type="entry name" value="PST FAMILY PREDICTED COLANIC ACID TRANSPORTER"/>
    <property type="match status" value="1"/>
</dbReference>
<feature type="transmembrane region" description="Helical" evidence="6">
    <location>
        <begin position="333"/>
        <end position="350"/>
    </location>
</feature>
<name>A0A1H4SCQ1_9MICC</name>
<keyword evidence="5 6" id="KW-0472">Membrane</keyword>
<dbReference type="EMBL" id="FNSN01000003">
    <property type="protein sequence ID" value="SEC41966.1"/>
    <property type="molecule type" value="Genomic_DNA"/>
</dbReference>
<evidence type="ECO:0000256" key="6">
    <source>
        <dbReference type="SAM" id="Phobius"/>
    </source>
</evidence>
<dbReference type="AlphaFoldDB" id="A0A1H4SCQ1"/>
<evidence type="ECO:0000256" key="1">
    <source>
        <dbReference type="ARBA" id="ARBA00004651"/>
    </source>
</evidence>
<gene>
    <name evidence="7" type="ORF">SAMN04489745_2823</name>
</gene>
<keyword evidence="2" id="KW-1003">Cell membrane</keyword>
<feature type="transmembrane region" description="Helical" evidence="6">
    <location>
        <begin position="104"/>
        <end position="122"/>
    </location>
</feature>
<dbReference type="Proteomes" id="UP000182652">
    <property type="component" value="Unassembled WGS sequence"/>
</dbReference>
<feature type="transmembrane region" description="Helical" evidence="6">
    <location>
        <begin position="231"/>
        <end position="256"/>
    </location>
</feature>
<accession>A0A1H4SCQ1</accession>
<feature type="transmembrane region" description="Helical" evidence="6">
    <location>
        <begin position="185"/>
        <end position="210"/>
    </location>
</feature>
<evidence type="ECO:0000256" key="3">
    <source>
        <dbReference type="ARBA" id="ARBA00022692"/>
    </source>
</evidence>
<feature type="transmembrane region" description="Helical" evidence="6">
    <location>
        <begin position="158"/>
        <end position="179"/>
    </location>
</feature>
<feature type="transmembrane region" description="Helical" evidence="6">
    <location>
        <begin position="262"/>
        <end position="282"/>
    </location>
</feature>
<dbReference type="InterPro" id="IPR050833">
    <property type="entry name" value="Poly_Biosynth_Transport"/>
</dbReference>
<keyword evidence="8" id="KW-1185">Reference proteome</keyword>
<protein>
    <submittedName>
        <fullName evidence="7">Membrane protein involved in the export of O-antigen and teichoic acid</fullName>
    </submittedName>
</protein>